<comment type="caution">
    <text evidence="7">The sequence shown here is derived from an EMBL/GenBank/DDBJ whole genome shotgun (WGS) entry which is preliminary data.</text>
</comment>
<keyword evidence="8" id="KW-1185">Reference proteome</keyword>
<dbReference type="EMBL" id="BDQK01000015">
    <property type="protein sequence ID" value="GBF82111.1"/>
    <property type="molecule type" value="Genomic_DNA"/>
</dbReference>
<dbReference type="InterPro" id="IPR005467">
    <property type="entry name" value="His_kinase_dom"/>
</dbReference>
<dbReference type="GO" id="GO:0000155">
    <property type="term" value="F:phosphorelay sensor kinase activity"/>
    <property type="evidence" value="ECO:0007669"/>
    <property type="project" value="TreeGrafter"/>
</dbReference>
<name>A0A401ILJ4_APHSA</name>
<dbReference type="PANTHER" id="PTHR43547:SF2">
    <property type="entry name" value="HYBRID SIGNAL TRANSDUCTION HISTIDINE KINASE C"/>
    <property type="match status" value="1"/>
</dbReference>
<sequence length="771" mass="89769">MNNNNNQSLLEKLSELSDNLAYLSPHDFLLQLPDKICLILNVDSCILWILNEKEQKFQVGYASQEVDDEYKKIELNLNHPTIKRNFNLNNSSVKNKVFYIKDLKQINFRLISKEEIEKRQWFSIGTLVLKSEQRLVGLVDLLIKKTNQHFSFTKAKRKIFKILGNCAVSAIYKLESEDRKKLQKLIHIMLEMTQKYADNDLWKLLEKGASKLVDFKYIWVSKLDHATGQLKTANQEENSEQEVRKSSINKKKKIGITGKAIEEEKPILVNDINNSPLESIYIKHNSDTVSELDLPIVINDIPVRIGKEMQLGSKSFGVINLESDKENAFSENDKERLWLLARFAATRLERIQSEQKIKQLRRIEKQIFEAKNYDKIIEIIIESITNMLQFTLINISLINPEQTAIQSEYVAGRFLSKDAQEEFKKEVSHSLQSNDIQSDIIKNREIEVIDEFDERFDEEIYDKYKHGDLIRVFIPMIEPSTNLVIGTIEVGYEKRYRKYIYEEDIQIIQSLIDYSVNFLERLRAGMIDKIMHEFKSPIGGIRSNVDFLLRHKINDQINKIEKQDKDYIIIKLKDILTDSEILVNQVGELEYLLGTPNSRKLRFTKTNVFKDIIIKTINQLSPTLKDHKLPHNVSYKSEDIDKINICTDRAKLNQVVYNILINAIKYSKEFPNSLKKDYTQFRVSLEVEEQKECFIIKFQDWGIGINEDDRDKIFEQGFRSFQAQAMDVLGSGLGLSISKNIMKQLGGNLLLKYNGNPTEFHIVLPKQPPKL</sequence>
<dbReference type="InterPro" id="IPR004358">
    <property type="entry name" value="Sig_transdc_His_kin-like_C"/>
</dbReference>
<proteinExistence type="predicted"/>
<dbReference type="AlphaFoldDB" id="A0A401ILJ4"/>
<evidence type="ECO:0000256" key="4">
    <source>
        <dbReference type="ARBA" id="ARBA00022777"/>
    </source>
</evidence>
<evidence type="ECO:0000256" key="3">
    <source>
        <dbReference type="ARBA" id="ARBA00022553"/>
    </source>
</evidence>
<dbReference type="SUPFAM" id="SSF55874">
    <property type="entry name" value="ATPase domain of HSP90 chaperone/DNA topoisomerase II/histidine kinase"/>
    <property type="match status" value="1"/>
</dbReference>
<keyword evidence="3" id="KW-0597">Phosphoprotein</keyword>
<keyword evidence="4 7" id="KW-0808">Transferase</keyword>
<accession>A0A401ILJ4</accession>
<dbReference type="PRINTS" id="PR00344">
    <property type="entry name" value="BCTRLSENSOR"/>
</dbReference>
<dbReference type="InterPro" id="IPR029016">
    <property type="entry name" value="GAF-like_dom_sf"/>
</dbReference>
<dbReference type="PROSITE" id="PS50109">
    <property type="entry name" value="HIS_KIN"/>
    <property type="match status" value="1"/>
</dbReference>
<gene>
    <name evidence="7" type="ORF">AsFPU1_3538</name>
</gene>
<dbReference type="InterPro" id="IPR003594">
    <property type="entry name" value="HATPase_dom"/>
</dbReference>
<dbReference type="Pfam" id="PF02518">
    <property type="entry name" value="HATPase_c"/>
    <property type="match status" value="1"/>
</dbReference>
<dbReference type="OrthoDB" id="9773956at2"/>
<dbReference type="Gene3D" id="3.30.450.40">
    <property type="match status" value="3"/>
</dbReference>
<comment type="catalytic activity">
    <reaction evidence="1">
        <text>ATP + protein L-histidine = ADP + protein N-phospho-L-histidine.</text>
        <dbReference type="EC" id="2.7.13.3"/>
    </reaction>
</comment>
<evidence type="ECO:0000256" key="5">
    <source>
        <dbReference type="ARBA" id="ARBA00023012"/>
    </source>
</evidence>
<feature type="domain" description="Histidine kinase" evidence="6">
    <location>
        <begin position="529"/>
        <end position="768"/>
    </location>
</feature>
<dbReference type="Gene3D" id="3.30.565.10">
    <property type="entry name" value="Histidine kinase-like ATPase, C-terminal domain"/>
    <property type="match status" value="1"/>
</dbReference>
<dbReference type="SUPFAM" id="SSF55781">
    <property type="entry name" value="GAF domain-like"/>
    <property type="match status" value="2"/>
</dbReference>
<reference evidence="8" key="1">
    <citation type="submission" date="2017-05" db="EMBL/GenBank/DDBJ databases">
        <title>Physiological properties and genetic analysis related to exopolysaccharide production of fresh-water unicellular cyanobacterium Aphanothece sacrum, Suizenji Nori, that has been cultured as a food source in Japan.</title>
        <authorList>
            <person name="Kanesaki Y."/>
            <person name="Yoshikawa S."/>
            <person name="Ohki K."/>
        </authorList>
    </citation>
    <scope>NUCLEOTIDE SEQUENCE [LARGE SCALE GENOMIC DNA]</scope>
    <source>
        <strain evidence="8">FPU1</strain>
    </source>
</reference>
<evidence type="ECO:0000313" key="8">
    <source>
        <dbReference type="Proteomes" id="UP000287247"/>
    </source>
</evidence>
<dbReference type="InterPro" id="IPR036890">
    <property type="entry name" value="HATPase_C_sf"/>
</dbReference>
<evidence type="ECO:0000259" key="6">
    <source>
        <dbReference type="PROSITE" id="PS50109"/>
    </source>
</evidence>
<dbReference type="Proteomes" id="UP000287247">
    <property type="component" value="Unassembled WGS sequence"/>
</dbReference>
<keyword evidence="5" id="KW-0902">Two-component regulatory system</keyword>
<organism evidence="7 8">
    <name type="scientific">Aphanothece sacrum FPU1</name>
    <dbReference type="NCBI Taxonomy" id="1920663"/>
    <lineage>
        <taxon>Bacteria</taxon>
        <taxon>Bacillati</taxon>
        <taxon>Cyanobacteriota</taxon>
        <taxon>Cyanophyceae</taxon>
        <taxon>Oscillatoriophycideae</taxon>
        <taxon>Chroococcales</taxon>
        <taxon>Aphanothecaceae</taxon>
        <taxon>Aphanothece</taxon>
    </lineage>
</organism>
<evidence type="ECO:0000256" key="1">
    <source>
        <dbReference type="ARBA" id="ARBA00000085"/>
    </source>
</evidence>
<dbReference type="EC" id="2.7.13.3" evidence="2"/>
<evidence type="ECO:0000256" key="2">
    <source>
        <dbReference type="ARBA" id="ARBA00012438"/>
    </source>
</evidence>
<protein>
    <recommendedName>
        <fullName evidence="2">histidine kinase</fullName>
        <ecNumber evidence="2">2.7.13.3</ecNumber>
    </recommendedName>
</protein>
<dbReference type="RefSeq" id="WP_124974436.1">
    <property type="nucleotide sequence ID" value="NZ_BDQK01000015.1"/>
</dbReference>
<dbReference type="SMART" id="SM00387">
    <property type="entry name" value="HATPase_c"/>
    <property type="match status" value="1"/>
</dbReference>
<dbReference type="PANTHER" id="PTHR43547">
    <property type="entry name" value="TWO-COMPONENT HISTIDINE KINASE"/>
    <property type="match status" value="1"/>
</dbReference>
<evidence type="ECO:0000313" key="7">
    <source>
        <dbReference type="EMBL" id="GBF82111.1"/>
    </source>
</evidence>
<keyword evidence="4 7" id="KW-0418">Kinase</keyword>